<name>A0A8H5LMF6_9AGAR</name>
<keyword evidence="14" id="KW-0460">Magnesium</keyword>
<feature type="domain" description="CCHC-type" evidence="26">
    <location>
        <begin position="357"/>
        <end position="374"/>
    </location>
</feature>
<dbReference type="GO" id="GO:0015074">
    <property type="term" value="P:DNA integration"/>
    <property type="evidence" value="ECO:0007669"/>
    <property type="project" value="UniProtKB-KW"/>
</dbReference>
<sequence>MTSRQTRSQGSAPDIPLPTTSRHSSAHPSGTQTPTPPVSSTSQAQPLDPLFQNPLPFPLDPIMSDAGEHTRTDVRDTAPTSPSSPPSTSTSSVALSVPENTNPNYVMPLSDINKAFDSLTVLTGSENWKMWYFRVNNAIRVIRHQHFKSSGLHPGNTVKLACFNAITGKIDDKIMIHYTEESDAIELIEKLKQRFDPSSTVQESNELWKLFNLRKPVWEFDKLLDEAQDLWASIKKRDIDVSDQVFYSALVGIIPPHYHFVRSSYEATVDAAAATWDATTAAEGEKPVYRAVDLIARLKKEFTNYRLSNARTYPSKKSDKKSGSTSQGGAQRSDKSKGERANAAAPFQKPSDVKKDRKCFNCNKMGHTTQTCPEPWTEKSKEAMKKKGITKQSNKGKTKENASVAISMPASSSSQIATTSTSQSDWVQSISSSDVEMEDSETPVSHHISLPAFTAISDQDHTHIIDSGATIHCTPYLNLLFNVHTTPAITLTVANSEHLDLRLAGDMRVEVRKDNGESSSITLKNVYYNSKLPFTLISISQKADYTFTFHDHLCIIRNDKDNFIGVIHESAKLYSITTKKLSDNVATLSLYELHKQIGHMSYTNLKTLLKTDKSIITTIIDDWTETQCEDCIINNIHRLSVPKQRTSELAENFGDHFHIDIFGPLRTASIEGYKYWLTIVDDCTRWLILSPLKTKDEAYTQWVTFTTELFTQYGIKVKILQSDNDAVFTSGAFKNYLKAQGTIARYTVHDTPQQNGVAENIHQHIMNGIRVNLHTGKLPNRLWWHAGLYTMYILNRSPKTALKMQTPYFKRYGVNANLDNLHSFGTPCIVYDEARTSKLTPKGKRGVWLGFDDHSKGHYVYFGTKVNVERNLQFLTSKSQVEGELQNKNQEPLETTEENITETPTSQEHEPEPMDVDENETKQPDGPRRSKRIQEARGLLYDEVEQNIAFFLTEFNVYYADNVGDPISFKDVLNHPQRDAWFDSMKAEIESLENLGTWEYVKPPADANIIGSRFVYKTKYELGKQTKLKSRLVAQGFSQQEGIDYYANDIFAPVARMSSTRFILALAASLDYETTQIDIKSAYLYGNVTDEETLYLRPPPGNLLPNLPEGYVLKLRKTLYGLKQAGRRWYEKLCNILIKLLGLKKSTYDNAVFYRYHENKLILILSCHVDDITLCTINKATAQAFVTALSGHVQVTDGGEIHWILGMEIQRDRNNHTIKLRQKHYIENILKRYNFDQLHARRTPMLPGQNLSPRPGSELQRDAAAIKHYMSLVGGLRYVADCTRPDIAYCTGQLARYLNDPGEEHYAAAKQCYLYLKGTCNYWLNLGSPTITSTYGFADSDGMSTYGNKPIMGYAFKFAESLISWSSKRGTLVTLSVTEAELCALAHASQEAIYLKGFIEEILNAEQEPVLINSDSASTLAIIRAPEEQHTQRTKHFNIRKNFLTDRIHQRYIRVKHVSTNDQLADILTKALSADKIKRFSRLLGIST</sequence>
<keyword evidence="16" id="KW-0229">DNA integration</keyword>
<dbReference type="GO" id="GO:0006508">
    <property type="term" value="P:proteolysis"/>
    <property type="evidence" value="ECO:0007669"/>
    <property type="project" value="UniProtKB-KW"/>
</dbReference>
<evidence type="ECO:0000313" key="29">
    <source>
        <dbReference type="Proteomes" id="UP000559256"/>
    </source>
</evidence>
<evidence type="ECO:0000256" key="4">
    <source>
        <dbReference type="ARBA" id="ARBA00022664"/>
    </source>
</evidence>
<keyword evidence="21" id="KW-0511">Multifunctional enzyme</keyword>
<dbReference type="InterPro" id="IPR013103">
    <property type="entry name" value="RVT_2"/>
</dbReference>
<dbReference type="GO" id="GO:0008270">
    <property type="term" value="F:zinc ion binding"/>
    <property type="evidence" value="ECO:0007669"/>
    <property type="project" value="UniProtKB-KW"/>
</dbReference>
<comment type="function">
    <text evidence="1">The aspartyl protease (PR) mediates the proteolytic cleavages of the Gag and Gag-Pol polyproteins after assembly of the VLP.</text>
</comment>
<proteinExistence type="predicted"/>
<feature type="compositionally biased region" description="Basic and acidic residues" evidence="25">
    <location>
        <begin position="919"/>
        <end position="930"/>
    </location>
</feature>
<keyword evidence="3" id="KW-1188">Viral release from host cell</keyword>
<feature type="region of interest" description="Disordered" evidence="25">
    <location>
        <begin position="312"/>
        <end position="438"/>
    </location>
</feature>
<dbReference type="GO" id="GO:0006310">
    <property type="term" value="P:DNA recombination"/>
    <property type="evidence" value="ECO:0007669"/>
    <property type="project" value="UniProtKB-KW"/>
</dbReference>
<evidence type="ECO:0000256" key="11">
    <source>
        <dbReference type="ARBA" id="ARBA00022759"/>
    </source>
</evidence>
<dbReference type="GO" id="GO:0003964">
    <property type="term" value="F:RNA-directed DNA polymerase activity"/>
    <property type="evidence" value="ECO:0007669"/>
    <property type="project" value="UniProtKB-KW"/>
</dbReference>
<evidence type="ECO:0000256" key="20">
    <source>
        <dbReference type="ARBA" id="ARBA00023172"/>
    </source>
</evidence>
<dbReference type="Gene3D" id="3.30.420.10">
    <property type="entry name" value="Ribonuclease H-like superfamily/Ribonuclease H"/>
    <property type="match status" value="1"/>
</dbReference>
<evidence type="ECO:0000256" key="24">
    <source>
        <dbReference type="PROSITE-ProRule" id="PRU00047"/>
    </source>
</evidence>
<evidence type="ECO:0000256" key="6">
    <source>
        <dbReference type="ARBA" id="ARBA00022695"/>
    </source>
</evidence>
<keyword evidence="9" id="KW-0547">Nucleotide-binding</keyword>
<feature type="domain" description="Integrase catalytic" evidence="27">
    <location>
        <begin position="638"/>
        <end position="815"/>
    </location>
</feature>
<dbReference type="PANTHER" id="PTHR42648">
    <property type="entry name" value="TRANSPOSASE, PUTATIVE-RELATED"/>
    <property type="match status" value="1"/>
</dbReference>
<dbReference type="GO" id="GO:0032196">
    <property type="term" value="P:transposition"/>
    <property type="evidence" value="ECO:0007669"/>
    <property type="project" value="UniProtKB-KW"/>
</dbReference>
<comment type="catalytic activity">
    <reaction evidence="23">
        <text>DNA(n) + a 2'-deoxyribonucleoside 5'-triphosphate = DNA(n+1) + diphosphate</text>
        <dbReference type="Rhea" id="RHEA:22508"/>
        <dbReference type="Rhea" id="RHEA-COMP:17339"/>
        <dbReference type="Rhea" id="RHEA-COMP:17340"/>
        <dbReference type="ChEBI" id="CHEBI:33019"/>
        <dbReference type="ChEBI" id="CHEBI:61560"/>
        <dbReference type="ChEBI" id="CHEBI:173112"/>
        <dbReference type="EC" id="2.7.7.7"/>
    </reaction>
</comment>
<keyword evidence="18" id="KW-0239">DNA-directed DNA polymerase</keyword>
<evidence type="ECO:0000256" key="21">
    <source>
        <dbReference type="ARBA" id="ARBA00023268"/>
    </source>
</evidence>
<dbReference type="InterPro" id="IPR012337">
    <property type="entry name" value="RNaseH-like_sf"/>
</dbReference>
<evidence type="ECO:0000256" key="1">
    <source>
        <dbReference type="ARBA" id="ARBA00002180"/>
    </source>
</evidence>
<evidence type="ECO:0000256" key="23">
    <source>
        <dbReference type="ARBA" id="ARBA00049244"/>
    </source>
</evidence>
<dbReference type="InterPro" id="IPR043502">
    <property type="entry name" value="DNA/RNA_pol_sf"/>
</dbReference>
<keyword evidence="13" id="KW-0067">ATP-binding</keyword>
<feature type="compositionally biased region" description="Low complexity" evidence="25">
    <location>
        <begin position="28"/>
        <end position="46"/>
    </location>
</feature>
<keyword evidence="17" id="KW-0695">RNA-directed DNA polymerase</keyword>
<dbReference type="InterPro" id="IPR054722">
    <property type="entry name" value="PolX-like_BBD"/>
</dbReference>
<dbReference type="GO" id="GO:0003887">
    <property type="term" value="F:DNA-directed DNA polymerase activity"/>
    <property type="evidence" value="ECO:0007669"/>
    <property type="project" value="UniProtKB-KW"/>
</dbReference>
<dbReference type="InterPro" id="IPR057670">
    <property type="entry name" value="SH3_retrovirus"/>
</dbReference>
<accession>A0A8H5LMF6</accession>
<feature type="compositionally biased region" description="Low complexity" evidence="25">
    <location>
        <begin position="402"/>
        <end position="434"/>
    </location>
</feature>
<keyword evidence="10" id="KW-0064">Aspartyl protease</keyword>
<evidence type="ECO:0000256" key="5">
    <source>
        <dbReference type="ARBA" id="ARBA00022670"/>
    </source>
</evidence>
<evidence type="ECO:0000256" key="2">
    <source>
        <dbReference type="ARBA" id="ARBA00022578"/>
    </source>
</evidence>
<keyword evidence="7" id="KW-0540">Nuclease</keyword>
<keyword evidence="8" id="KW-0479">Metal-binding</keyword>
<gene>
    <name evidence="28" type="ORF">D9758_009593</name>
</gene>
<comment type="caution">
    <text evidence="28">The sequence shown here is derived from an EMBL/GenBank/DDBJ whole genome shotgun (WGS) entry which is preliminary data.</text>
</comment>
<dbReference type="PROSITE" id="PS50994">
    <property type="entry name" value="INTEGRASE"/>
    <property type="match status" value="1"/>
</dbReference>
<dbReference type="GO" id="GO:0006397">
    <property type="term" value="P:mRNA processing"/>
    <property type="evidence" value="ECO:0007669"/>
    <property type="project" value="UniProtKB-KW"/>
</dbReference>
<dbReference type="SUPFAM" id="SSF56672">
    <property type="entry name" value="DNA/RNA polymerases"/>
    <property type="match status" value="1"/>
</dbReference>
<evidence type="ECO:0000256" key="12">
    <source>
        <dbReference type="ARBA" id="ARBA00022801"/>
    </source>
</evidence>
<evidence type="ECO:0000256" key="17">
    <source>
        <dbReference type="ARBA" id="ARBA00022918"/>
    </source>
</evidence>
<organism evidence="28 29">
    <name type="scientific">Tetrapyrgos nigripes</name>
    <dbReference type="NCBI Taxonomy" id="182062"/>
    <lineage>
        <taxon>Eukaryota</taxon>
        <taxon>Fungi</taxon>
        <taxon>Dikarya</taxon>
        <taxon>Basidiomycota</taxon>
        <taxon>Agaricomycotina</taxon>
        <taxon>Agaricomycetes</taxon>
        <taxon>Agaricomycetidae</taxon>
        <taxon>Agaricales</taxon>
        <taxon>Marasmiineae</taxon>
        <taxon>Marasmiaceae</taxon>
        <taxon>Tetrapyrgos</taxon>
    </lineage>
</organism>
<dbReference type="OrthoDB" id="7691805at2759"/>
<evidence type="ECO:0000256" key="19">
    <source>
        <dbReference type="ARBA" id="ARBA00023113"/>
    </source>
</evidence>
<keyword evidence="5" id="KW-0645">Protease</keyword>
<dbReference type="PANTHER" id="PTHR42648:SF11">
    <property type="entry name" value="TRANSPOSON TY4-P GAG-POL POLYPROTEIN"/>
    <property type="match status" value="1"/>
</dbReference>
<dbReference type="InterPro" id="IPR039537">
    <property type="entry name" value="Retrotran_Ty1/copia-like"/>
</dbReference>
<dbReference type="InterPro" id="IPR001878">
    <property type="entry name" value="Znf_CCHC"/>
</dbReference>
<keyword evidence="24" id="KW-0862">Zinc</keyword>
<feature type="compositionally biased region" description="Basic and acidic residues" evidence="25">
    <location>
        <begin position="376"/>
        <end position="385"/>
    </location>
</feature>
<evidence type="ECO:0000256" key="22">
    <source>
        <dbReference type="ARBA" id="ARBA00048173"/>
    </source>
</evidence>
<evidence type="ECO:0000256" key="8">
    <source>
        <dbReference type="ARBA" id="ARBA00022723"/>
    </source>
</evidence>
<feature type="compositionally biased region" description="Polar residues" evidence="25">
    <location>
        <begin position="881"/>
        <end position="890"/>
    </location>
</feature>
<dbReference type="SUPFAM" id="SSF57756">
    <property type="entry name" value="Retrovirus zinc finger-like domains"/>
    <property type="match status" value="1"/>
</dbReference>
<keyword evidence="2" id="KW-0815">Transposition</keyword>
<evidence type="ECO:0000256" key="10">
    <source>
        <dbReference type="ARBA" id="ARBA00022750"/>
    </source>
</evidence>
<protein>
    <submittedName>
        <fullName evidence="28">Uncharacterized protein</fullName>
    </submittedName>
</protein>
<keyword evidence="20" id="KW-0233">DNA recombination</keyword>
<evidence type="ECO:0000256" key="14">
    <source>
        <dbReference type="ARBA" id="ARBA00022842"/>
    </source>
</evidence>
<keyword evidence="24" id="KW-0863">Zinc-finger</keyword>
<comment type="catalytic activity">
    <reaction evidence="22">
        <text>DNA(n) + a 2'-deoxyribonucleoside 5'-triphosphate = DNA(n+1) + diphosphate</text>
        <dbReference type="Rhea" id="RHEA:22508"/>
        <dbReference type="Rhea" id="RHEA-COMP:17339"/>
        <dbReference type="Rhea" id="RHEA-COMP:17340"/>
        <dbReference type="ChEBI" id="CHEBI:33019"/>
        <dbReference type="ChEBI" id="CHEBI:61560"/>
        <dbReference type="ChEBI" id="CHEBI:173112"/>
        <dbReference type="EC" id="2.7.7.49"/>
    </reaction>
</comment>
<dbReference type="Pfam" id="PF00665">
    <property type="entry name" value="rve"/>
    <property type="match status" value="1"/>
</dbReference>
<keyword evidence="6" id="KW-0548">Nucleotidyltransferase</keyword>
<dbReference type="Pfam" id="PF07727">
    <property type="entry name" value="RVT_2"/>
    <property type="match status" value="1"/>
</dbReference>
<dbReference type="GO" id="GO:0004190">
    <property type="term" value="F:aspartic-type endopeptidase activity"/>
    <property type="evidence" value="ECO:0007669"/>
    <property type="project" value="UniProtKB-KW"/>
</dbReference>
<dbReference type="Pfam" id="PF25597">
    <property type="entry name" value="SH3_retrovirus"/>
    <property type="match status" value="1"/>
</dbReference>
<dbReference type="CDD" id="cd09272">
    <property type="entry name" value="RNase_HI_RT_Ty1"/>
    <property type="match status" value="1"/>
</dbReference>
<evidence type="ECO:0000256" key="16">
    <source>
        <dbReference type="ARBA" id="ARBA00022908"/>
    </source>
</evidence>
<evidence type="ECO:0000259" key="27">
    <source>
        <dbReference type="PROSITE" id="PS50994"/>
    </source>
</evidence>
<dbReference type="Proteomes" id="UP000559256">
    <property type="component" value="Unassembled WGS sequence"/>
</dbReference>
<dbReference type="GO" id="GO:0004519">
    <property type="term" value="F:endonuclease activity"/>
    <property type="evidence" value="ECO:0007669"/>
    <property type="project" value="UniProtKB-KW"/>
</dbReference>
<evidence type="ECO:0000259" key="26">
    <source>
        <dbReference type="PROSITE" id="PS50158"/>
    </source>
</evidence>
<feature type="compositionally biased region" description="Polar residues" evidence="25">
    <location>
        <begin position="18"/>
        <end position="27"/>
    </location>
</feature>
<dbReference type="PROSITE" id="PS50158">
    <property type="entry name" value="ZF_CCHC"/>
    <property type="match status" value="1"/>
</dbReference>
<keyword evidence="19" id="KW-0917">Virion maturation</keyword>
<evidence type="ECO:0000256" key="25">
    <source>
        <dbReference type="SAM" id="MobiDB-lite"/>
    </source>
</evidence>
<keyword evidence="29" id="KW-1185">Reference proteome</keyword>
<keyword evidence="12" id="KW-0378">Hydrolase</keyword>
<evidence type="ECO:0000256" key="7">
    <source>
        <dbReference type="ARBA" id="ARBA00022722"/>
    </source>
</evidence>
<evidence type="ECO:0000256" key="18">
    <source>
        <dbReference type="ARBA" id="ARBA00022932"/>
    </source>
</evidence>
<feature type="region of interest" description="Disordered" evidence="25">
    <location>
        <begin position="881"/>
        <end position="930"/>
    </location>
</feature>
<feature type="compositionally biased region" description="Basic and acidic residues" evidence="25">
    <location>
        <begin position="66"/>
        <end position="76"/>
    </location>
</feature>
<dbReference type="GO" id="GO:0005634">
    <property type="term" value="C:nucleus"/>
    <property type="evidence" value="ECO:0007669"/>
    <property type="project" value="UniProtKB-ARBA"/>
</dbReference>
<keyword evidence="18" id="KW-0808">Transferase</keyword>
<evidence type="ECO:0000256" key="9">
    <source>
        <dbReference type="ARBA" id="ARBA00022741"/>
    </source>
</evidence>
<dbReference type="InterPro" id="IPR036875">
    <property type="entry name" value="Znf_CCHC_sf"/>
</dbReference>
<reference evidence="28 29" key="1">
    <citation type="journal article" date="2020" name="ISME J.">
        <title>Uncovering the hidden diversity of litter-decomposition mechanisms in mushroom-forming fungi.</title>
        <authorList>
            <person name="Floudas D."/>
            <person name="Bentzer J."/>
            <person name="Ahren D."/>
            <person name="Johansson T."/>
            <person name="Persson P."/>
            <person name="Tunlid A."/>
        </authorList>
    </citation>
    <scope>NUCLEOTIDE SEQUENCE [LARGE SCALE GENOMIC DNA]</scope>
    <source>
        <strain evidence="28 29">CBS 291.85</strain>
    </source>
</reference>
<dbReference type="InterPro" id="IPR036397">
    <property type="entry name" value="RNaseH_sf"/>
</dbReference>
<dbReference type="SUPFAM" id="SSF53098">
    <property type="entry name" value="Ribonuclease H-like"/>
    <property type="match status" value="1"/>
</dbReference>
<feature type="region of interest" description="Disordered" evidence="25">
    <location>
        <begin position="1"/>
        <end position="99"/>
    </location>
</feature>
<dbReference type="EMBL" id="JAACJM010000038">
    <property type="protein sequence ID" value="KAF5362632.1"/>
    <property type="molecule type" value="Genomic_DNA"/>
</dbReference>
<evidence type="ECO:0000256" key="15">
    <source>
        <dbReference type="ARBA" id="ARBA00022884"/>
    </source>
</evidence>
<dbReference type="GO" id="GO:0005524">
    <property type="term" value="F:ATP binding"/>
    <property type="evidence" value="ECO:0007669"/>
    <property type="project" value="UniProtKB-KW"/>
</dbReference>
<keyword evidence="4" id="KW-0507">mRNA processing</keyword>
<evidence type="ECO:0000256" key="3">
    <source>
        <dbReference type="ARBA" id="ARBA00022612"/>
    </source>
</evidence>
<keyword evidence="15" id="KW-0694">RNA-binding</keyword>
<evidence type="ECO:0000313" key="28">
    <source>
        <dbReference type="EMBL" id="KAF5362632.1"/>
    </source>
</evidence>
<evidence type="ECO:0000256" key="13">
    <source>
        <dbReference type="ARBA" id="ARBA00022840"/>
    </source>
</evidence>
<dbReference type="GO" id="GO:0003723">
    <property type="term" value="F:RNA binding"/>
    <property type="evidence" value="ECO:0007669"/>
    <property type="project" value="UniProtKB-KW"/>
</dbReference>
<dbReference type="InterPro" id="IPR001584">
    <property type="entry name" value="Integrase_cat-core"/>
</dbReference>
<keyword evidence="11" id="KW-0255">Endonuclease</keyword>
<feature type="compositionally biased region" description="Polar residues" evidence="25">
    <location>
        <begin position="1"/>
        <end position="11"/>
    </location>
</feature>
<dbReference type="Pfam" id="PF22936">
    <property type="entry name" value="Pol_BBD"/>
    <property type="match status" value="1"/>
</dbReference>